<dbReference type="Proteomes" id="UP001519460">
    <property type="component" value="Unassembled WGS sequence"/>
</dbReference>
<evidence type="ECO:0000313" key="2">
    <source>
        <dbReference type="Proteomes" id="UP001519460"/>
    </source>
</evidence>
<keyword evidence="2" id="KW-1185">Reference proteome</keyword>
<dbReference type="EMBL" id="JACVVK020000184">
    <property type="protein sequence ID" value="KAK7486067.1"/>
    <property type="molecule type" value="Genomic_DNA"/>
</dbReference>
<name>A0ABD0KGQ8_9CAEN</name>
<comment type="caution">
    <text evidence="1">The sequence shown here is derived from an EMBL/GenBank/DDBJ whole genome shotgun (WGS) entry which is preliminary data.</text>
</comment>
<dbReference type="AlphaFoldDB" id="A0ABD0KGQ8"/>
<accession>A0ABD0KGQ8</accession>
<gene>
    <name evidence="1" type="ORF">BaRGS_00022676</name>
</gene>
<proteinExistence type="predicted"/>
<sequence length="113" mass="12902">MTSLLRETGVPKQFQPAVYVSSCLGKPSVNVSRQAECFKWILPRQTRRLFAQAPCRELRDAWSWGSTSPLTDCEDLKVERMTASNNSSTFHLSEELSRKRSQSLCQFEILTDT</sequence>
<protein>
    <submittedName>
        <fullName evidence="1">Uncharacterized protein</fullName>
    </submittedName>
</protein>
<reference evidence="1 2" key="1">
    <citation type="journal article" date="2023" name="Sci. Data">
        <title>Genome assembly of the Korean intertidal mud-creeper Batillaria attramentaria.</title>
        <authorList>
            <person name="Patra A.K."/>
            <person name="Ho P.T."/>
            <person name="Jun S."/>
            <person name="Lee S.J."/>
            <person name="Kim Y."/>
            <person name="Won Y.J."/>
        </authorList>
    </citation>
    <scope>NUCLEOTIDE SEQUENCE [LARGE SCALE GENOMIC DNA]</scope>
    <source>
        <strain evidence="1">Wonlab-2016</strain>
    </source>
</reference>
<evidence type="ECO:0000313" key="1">
    <source>
        <dbReference type="EMBL" id="KAK7486067.1"/>
    </source>
</evidence>
<organism evidence="1 2">
    <name type="scientific">Batillaria attramentaria</name>
    <dbReference type="NCBI Taxonomy" id="370345"/>
    <lineage>
        <taxon>Eukaryota</taxon>
        <taxon>Metazoa</taxon>
        <taxon>Spiralia</taxon>
        <taxon>Lophotrochozoa</taxon>
        <taxon>Mollusca</taxon>
        <taxon>Gastropoda</taxon>
        <taxon>Caenogastropoda</taxon>
        <taxon>Sorbeoconcha</taxon>
        <taxon>Cerithioidea</taxon>
        <taxon>Batillariidae</taxon>
        <taxon>Batillaria</taxon>
    </lineage>
</organism>